<sequence>MNLPFRIYIFGNACTVYRCLQQSQYNWSHQIQSHCGSPSGK</sequence>
<accession>A0A0E9S5K8</accession>
<organism evidence="1">
    <name type="scientific">Anguilla anguilla</name>
    <name type="common">European freshwater eel</name>
    <name type="synonym">Muraena anguilla</name>
    <dbReference type="NCBI Taxonomy" id="7936"/>
    <lineage>
        <taxon>Eukaryota</taxon>
        <taxon>Metazoa</taxon>
        <taxon>Chordata</taxon>
        <taxon>Craniata</taxon>
        <taxon>Vertebrata</taxon>
        <taxon>Euteleostomi</taxon>
        <taxon>Actinopterygii</taxon>
        <taxon>Neopterygii</taxon>
        <taxon>Teleostei</taxon>
        <taxon>Anguilliformes</taxon>
        <taxon>Anguillidae</taxon>
        <taxon>Anguilla</taxon>
    </lineage>
</organism>
<protein>
    <submittedName>
        <fullName evidence="1">Uncharacterized protein</fullName>
    </submittedName>
</protein>
<name>A0A0E9S5K8_ANGAN</name>
<dbReference type="EMBL" id="GBXM01072006">
    <property type="protein sequence ID" value="JAH36571.1"/>
    <property type="molecule type" value="Transcribed_RNA"/>
</dbReference>
<evidence type="ECO:0000313" key="1">
    <source>
        <dbReference type="EMBL" id="JAH36571.1"/>
    </source>
</evidence>
<reference evidence="1" key="1">
    <citation type="submission" date="2014-11" db="EMBL/GenBank/DDBJ databases">
        <authorList>
            <person name="Amaro Gonzalez C."/>
        </authorList>
    </citation>
    <scope>NUCLEOTIDE SEQUENCE</scope>
</reference>
<proteinExistence type="predicted"/>
<dbReference type="AlphaFoldDB" id="A0A0E9S5K8"/>
<reference evidence="1" key="2">
    <citation type="journal article" date="2015" name="Fish Shellfish Immunol.">
        <title>Early steps in the European eel (Anguilla anguilla)-Vibrio vulnificus interaction in the gills: Role of the RtxA13 toxin.</title>
        <authorList>
            <person name="Callol A."/>
            <person name="Pajuelo D."/>
            <person name="Ebbesson L."/>
            <person name="Teles M."/>
            <person name="MacKenzie S."/>
            <person name="Amaro C."/>
        </authorList>
    </citation>
    <scope>NUCLEOTIDE SEQUENCE</scope>
</reference>